<dbReference type="SUPFAM" id="SSF51126">
    <property type="entry name" value="Pectin lyase-like"/>
    <property type="match status" value="1"/>
</dbReference>
<dbReference type="STRING" id="3818.A0A444YFI3"/>
<keyword evidence="10" id="KW-1185">Reference proteome</keyword>
<dbReference type="Gene3D" id="2.160.20.10">
    <property type="entry name" value="Single-stranded right-handed beta-helix, Pectin lyase-like"/>
    <property type="match status" value="1"/>
</dbReference>
<comment type="subcellular location">
    <subcellularLocation>
        <location evidence="1">Secreted</location>
        <location evidence="1">Cell wall</location>
    </subcellularLocation>
</comment>
<dbReference type="UniPathway" id="UPA00545">
    <property type="reaction ID" value="UER00823"/>
</dbReference>
<dbReference type="Pfam" id="PF01095">
    <property type="entry name" value="Pectinesterase"/>
    <property type="match status" value="1"/>
</dbReference>
<evidence type="ECO:0000259" key="8">
    <source>
        <dbReference type="Pfam" id="PF01095"/>
    </source>
</evidence>
<organism evidence="9 10">
    <name type="scientific">Arachis hypogaea</name>
    <name type="common">Peanut</name>
    <dbReference type="NCBI Taxonomy" id="3818"/>
    <lineage>
        <taxon>Eukaryota</taxon>
        <taxon>Viridiplantae</taxon>
        <taxon>Streptophyta</taxon>
        <taxon>Embryophyta</taxon>
        <taxon>Tracheophyta</taxon>
        <taxon>Spermatophyta</taxon>
        <taxon>Magnoliopsida</taxon>
        <taxon>eudicotyledons</taxon>
        <taxon>Gunneridae</taxon>
        <taxon>Pentapetalae</taxon>
        <taxon>rosids</taxon>
        <taxon>fabids</taxon>
        <taxon>Fabales</taxon>
        <taxon>Fabaceae</taxon>
        <taxon>Papilionoideae</taxon>
        <taxon>50 kb inversion clade</taxon>
        <taxon>dalbergioids sensu lato</taxon>
        <taxon>Dalbergieae</taxon>
        <taxon>Pterocarpus clade</taxon>
        <taxon>Arachis</taxon>
    </lineage>
</organism>
<keyword evidence="6" id="KW-0378">Hydrolase</keyword>
<dbReference type="AlphaFoldDB" id="A0A444YFI3"/>
<comment type="caution">
    <text evidence="9">The sequence shown here is derived from an EMBL/GenBank/DDBJ whole genome shotgun (WGS) entry which is preliminary data.</text>
</comment>
<keyword evidence="7" id="KW-0063">Aspartyl esterase</keyword>
<keyword evidence="5" id="KW-0134">Cell wall</keyword>
<dbReference type="InterPro" id="IPR011050">
    <property type="entry name" value="Pectin_lyase_fold/virulence"/>
</dbReference>
<comment type="pathway">
    <text evidence="2">Glycan metabolism; pectin degradation; 2-dehydro-3-deoxy-D-gluconate from pectin: step 1/5.</text>
</comment>
<dbReference type="InterPro" id="IPR012334">
    <property type="entry name" value="Pectin_lyas_fold"/>
</dbReference>
<dbReference type="InterPro" id="IPR000070">
    <property type="entry name" value="Pectinesterase_cat"/>
</dbReference>
<comment type="similarity">
    <text evidence="3">Belongs to the pectinesterase family.</text>
</comment>
<feature type="domain" description="Pectinesterase catalytic" evidence="8">
    <location>
        <begin position="17"/>
        <end position="63"/>
    </location>
</feature>
<keyword evidence="5" id="KW-0964">Secreted</keyword>
<evidence type="ECO:0000313" key="10">
    <source>
        <dbReference type="Proteomes" id="UP000289738"/>
    </source>
</evidence>
<sequence>MTMKVERCLIYKINLVDKVVFYQVRVVGEQDTLLDNTGTHYFYQTYIQGSVDFVCGQAKSLFHLRIGEQLQLIIEIQQKKIQDFHLKIFSWKLKIL</sequence>
<dbReference type="PANTHER" id="PTHR31321:SF31">
    <property type="entry name" value="PECTINESTERASE QRT1"/>
    <property type="match status" value="1"/>
</dbReference>
<dbReference type="GO" id="GO:0045490">
    <property type="term" value="P:pectin catabolic process"/>
    <property type="evidence" value="ECO:0007669"/>
    <property type="project" value="UniProtKB-UniPathway"/>
</dbReference>
<reference evidence="9 10" key="1">
    <citation type="submission" date="2019-01" db="EMBL/GenBank/DDBJ databases">
        <title>Sequencing of cultivated peanut Arachis hypogaea provides insights into genome evolution and oil improvement.</title>
        <authorList>
            <person name="Chen X."/>
        </authorList>
    </citation>
    <scope>NUCLEOTIDE SEQUENCE [LARGE SCALE GENOMIC DNA]</scope>
    <source>
        <strain evidence="10">cv. Fuhuasheng</strain>
        <tissue evidence="9">Leaves</tissue>
    </source>
</reference>
<name>A0A444YFI3_ARAHY</name>
<protein>
    <recommendedName>
        <fullName evidence="4">pectinesterase</fullName>
        <ecNumber evidence="4">3.1.1.11</ecNumber>
    </recommendedName>
</protein>
<gene>
    <name evidence="9" type="ORF">Ahy_B07g088806</name>
</gene>
<dbReference type="EC" id="3.1.1.11" evidence="4"/>
<dbReference type="EMBL" id="SDMP01000017">
    <property type="protein sequence ID" value="RYR00674.1"/>
    <property type="molecule type" value="Genomic_DNA"/>
</dbReference>
<evidence type="ECO:0000256" key="7">
    <source>
        <dbReference type="ARBA" id="ARBA00023085"/>
    </source>
</evidence>
<accession>A0A444YFI3</accession>
<evidence type="ECO:0000256" key="5">
    <source>
        <dbReference type="ARBA" id="ARBA00022512"/>
    </source>
</evidence>
<evidence type="ECO:0000256" key="1">
    <source>
        <dbReference type="ARBA" id="ARBA00004191"/>
    </source>
</evidence>
<evidence type="ECO:0000256" key="3">
    <source>
        <dbReference type="ARBA" id="ARBA00008891"/>
    </source>
</evidence>
<dbReference type="GO" id="GO:0042545">
    <property type="term" value="P:cell wall modification"/>
    <property type="evidence" value="ECO:0007669"/>
    <property type="project" value="InterPro"/>
</dbReference>
<dbReference type="GO" id="GO:0030599">
    <property type="term" value="F:pectinesterase activity"/>
    <property type="evidence" value="ECO:0007669"/>
    <property type="project" value="UniProtKB-EC"/>
</dbReference>
<dbReference type="Proteomes" id="UP000289738">
    <property type="component" value="Chromosome B07"/>
</dbReference>
<evidence type="ECO:0000256" key="6">
    <source>
        <dbReference type="ARBA" id="ARBA00022801"/>
    </source>
</evidence>
<proteinExistence type="inferred from homology"/>
<evidence type="ECO:0000313" key="9">
    <source>
        <dbReference type="EMBL" id="RYR00674.1"/>
    </source>
</evidence>
<evidence type="ECO:0000256" key="4">
    <source>
        <dbReference type="ARBA" id="ARBA00013229"/>
    </source>
</evidence>
<evidence type="ECO:0000256" key="2">
    <source>
        <dbReference type="ARBA" id="ARBA00005184"/>
    </source>
</evidence>
<dbReference type="PANTHER" id="PTHR31321">
    <property type="entry name" value="ACYL-COA THIOESTER HYDROLASE YBHC-RELATED"/>
    <property type="match status" value="1"/>
</dbReference>